<dbReference type="NCBIfam" id="TIGR00016">
    <property type="entry name" value="ackA"/>
    <property type="match status" value="1"/>
</dbReference>
<feature type="binding site" evidence="6">
    <location>
        <position position="7"/>
    </location>
    <ligand>
        <name>Mg(2+)</name>
        <dbReference type="ChEBI" id="CHEBI:18420"/>
    </ligand>
</feature>
<keyword evidence="3 6" id="KW-0547">Nucleotide-binding</keyword>
<dbReference type="InterPro" id="IPR000890">
    <property type="entry name" value="Aliphatic_acid_kin_short-chain"/>
</dbReference>
<sequence>MKILVINSGSSSIKFQLLAMEDETVLASGIVERIGEDEGLVKCTFKPGTADEAVVKQREVIKDHTSGMRLVVDFLTDKKTGVISDRSDIGAIGHRVVHGGEDFHQPTRITPEVMAAVEKNVPLAPLHNPANIDGIKVARELFADVPQVAVFDTAFHQTIPPHAYHYAIPYALYEKERIRRYGFHGTSHKFVAGEYARLVGKPLEQLNLITIHLGNGCSMTAVKNGQSVDTTLGLTPLEGLVMGTRSGDVDPAIHAFLARNCNLDIDAIDNLLNKESGLKGLCGLNDMRDIHDAIAAGDQRAKLALEVQTYRNKKYVGAYMAVLGRVDAIVFTAGIGENDEVVREKTLEGLECFGISMDLAVNDQRIKKPTLLSTSDSKIEIWGIPTNEELAIARETQAVLQK</sequence>
<dbReference type="GO" id="GO:0006085">
    <property type="term" value="P:acetyl-CoA biosynthetic process"/>
    <property type="evidence" value="ECO:0007669"/>
    <property type="project" value="UniProtKB-UniRule"/>
</dbReference>
<keyword evidence="9" id="KW-1185">Reference proteome</keyword>
<comment type="cofactor">
    <cofactor evidence="6">
        <name>Mg(2+)</name>
        <dbReference type="ChEBI" id="CHEBI:18420"/>
    </cofactor>
    <cofactor evidence="6">
        <name>Mn(2+)</name>
        <dbReference type="ChEBI" id="CHEBI:29035"/>
    </cofactor>
    <text evidence="6">Mg(2+). Can also accept Mn(2+).</text>
</comment>
<comment type="subunit">
    <text evidence="6">Homodimer.</text>
</comment>
<organism evidence="8 9">
    <name type="scientific">Desulforhopalus singaporensis</name>
    <dbReference type="NCBI Taxonomy" id="91360"/>
    <lineage>
        <taxon>Bacteria</taxon>
        <taxon>Pseudomonadati</taxon>
        <taxon>Thermodesulfobacteriota</taxon>
        <taxon>Desulfobulbia</taxon>
        <taxon>Desulfobulbales</taxon>
        <taxon>Desulfocapsaceae</taxon>
        <taxon>Desulforhopalus</taxon>
    </lineage>
</organism>
<dbReference type="PRINTS" id="PR00471">
    <property type="entry name" value="ACETATEKNASE"/>
</dbReference>
<comment type="similarity">
    <text evidence="1 6 7">Belongs to the acetokinase family.</text>
</comment>
<feature type="site" description="Transition state stabilizer" evidence="6">
    <location>
        <position position="245"/>
    </location>
</feature>
<dbReference type="RefSeq" id="WP_092224537.1">
    <property type="nucleotide sequence ID" value="NZ_FNJI01000025.1"/>
</dbReference>
<dbReference type="OrthoDB" id="9802453at2"/>
<feature type="site" description="Transition state stabilizer" evidence="6">
    <location>
        <position position="184"/>
    </location>
</feature>
<evidence type="ECO:0000313" key="9">
    <source>
        <dbReference type="Proteomes" id="UP000199073"/>
    </source>
</evidence>
<name>A0A1H0TM91_9BACT</name>
<dbReference type="CDD" id="cd24010">
    <property type="entry name" value="ASKHA_NBD_AcK_PK"/>
    <property type="match status" value="1"/>
</dbReference>
<keyword evidence="2 6" id="KW-0808">Transferase</keyword>
<dbReference type="UniPathway" id="UPA00340">
    <property type="reaction ID" value="UER00458"/>
</dbReference>
<evidence type="ECO:0000256" key="7">
    <source>
        <dbReference type="RuleBase" id="RU003835"/>
    </source>
</evidence>
<dbReference type="PANTHER" id="PTHR21060:SF15">
    <property type="entry name" value="ACETATE KINASE-RELATED"/>
    <property type="match status" value="1"/>
</dbReference>
<dbReference type="GO" id="GO:0000287">
    <property type="term" value="F:magnesium ion binding"/>
    <property type="evidence" value="ECO:0007669"/>
    <property type="project" value="UniProtKB-UniRule"/>
</dbReference>
<dbReference type="SUPFAM" id="SSF53067">
    <property type="entry name" value="Actin-like ATPase domain"/>
    <property type="match status" value="2"/>
</dbReference>
<evidence type="ECO:0000256" key="4">
    <source>
        <dbReference type="ARBA" id="ARBA00022777"/>
    </source>
</evidence>
<dbReference type="EC" id="2.7.2.1" evidence="6"/>
<dbReference type="Pfam" id="PF00871">
    <property type="entry name" value="Acetate_kinase"/>
    <property type="match status" value="1"/>
</dbReference>
<dbReference type="PANTHER" id="PTHR21060">
    <property type="entry name" value="ACETATE KINASE"/>
    <property type="match status" value="1"/>
</dbReference>
<feature type="binding site" evidence="6">
    <location>
        <position position="388"/>
    </location>
    <ligand>
        <name>Mg(2+)</name>
        <dbReference type="ChEBI" id="CHEBI:18420"/>
    </ligand>
</feature>
<feature type="active site" description="Proton donor/acceptor" evidence="6">
    <location>
        <position position="152"/>
    </location>
</feature>
<dbReference type="InterPro" id="IPR004372">
    <property type="entry name" value="Ac/propionate_kinase"/>
</dbReference>
<keyword evidence="6" id="KW-0963">Cytoplasm</keyword>
<accession>A0A1H0TM91</accession>
<gene>
    <name evidence="6" type="primary">ackA</name>
    <name evidence="8" type="ORF">SAMN05660330_03155</name>
</gene>
<comment type="subcellular location">
    <subcellularLocation>
        <location evidence="6">Cytoplasm</location>
    </subcellularLocation>
</comment>
<evidence type="ECO:0000313" key="8">
    <source>
        <dbReference type="EMBL" id="SDP55093.1"/>
    </source>
</evidence>
<proteinExistence type="inferred from homology"/>
<comment type="function">
    <text evidence="6">Catalyzes the formation of acetyl phosphate from acetate and ATP. Can also catalyze the reverse reaction.</text>
</comment>
<keyword evidence="6" id="KW-0479">Metal-binding</keyword>
<feature type="binding site" evidence="6">
    <location>
        <begin position="212"/>
        <end position="216"/>
    </location>
    <ligand>
        <name>ATP</name>
        <dbReference type="ChEBI" id="CHEBI:30616"/>
    </ligand>
</feature>
<dbReference type="PIRSF" id="PIRSF000722">
    <property type="entry name" value="Acetate_prop_kin"/>
    <property type="match status" value="1"/>
</dbReference>
<evidence type="ECO:0000256" key="5">
    <source>
        <dbReference type="ARBA" id="ARBA00022840"/>
    </source>
</evidence>
<feature type="binding site" evidence="6">
    <location>
        <position position="14"/>
    </location>
    <ligand>
        <name>ATP</name>
        <dbReference type="ChEBI" id="CHEBI:30616"/>
    </ligand>
</feature>
<reference evidence="8 9" key="1">
    <citation type="submission" date="2016-10" db="EMBL/GenBank/DDBJ databases">
        <authorList>
            <person name="de Groot N.N."/>
        </authorList>
    </citation>
    <scope>NUCLEOTIDE SEQUENCE [LARGE SCALE GENOMIC DNA]</scope>
    <source>
        <strain evidence="8 9">DSM 12130</strain>
    </source>
</reference>
<feature type="binding site" evidence="6">
    <location>
        <begin position="334"/>
        <end position="338"/>
    </location>
    <ligand>
        <name>ATP</name>
        <dbReference type="ChEBI" id="CHEBI:30616"/>
    </ligand>
</feature>
<comment type="catalytic activity">
    <reaction evidence="6">
        <text>acetate + ATP = acetyl phosphate + ADP</text>
        <dbReference type="Rhea" id="RHEA:11352"/>
        <dbReference type="ChEBI" id="CHEBI:22191"/>
        <dbReference type="ChEBI" id="CHEBI:30089"/>
        <dbReference type="ChEBI" id="CHEBI:30616"/>
        <dbReference type="ChEBI" id="CHEBI:456216"/>
        <dbReference type="EC" id="2.7.2.1"/>
    </reaction>
</comment>
<protein>
    <recommendedName>
        <fullName evidence="6">Acetate kinase</fullName>
        <ecNumber evidence="6">2.7.2.1</ecNumber>
    </recommendedName>
    <alternativeName>
        <fullName evidence="6">Acetokinase</fullName>
    </alternativeName>
</protein>
<dbReference type="Gene3D" id="3.30.420.40">
    <property type="match status" value="2"/>
</dbReference>
<dbReference type="EMBL" id="FNJI01000025">
    <property type="protein sequence ID" value="SDP55093.1"/>
    <property type="molecule type" value="Genomic_DNA"/>
</dbReference>
<keyword evidence="4 6" id="KW-0418">Kinase</keyword>
<dbReference type="InterPro" id="IPR043129">
    <property type="entry name" value="ATPase_NBD"/>
</dbReference>
<dbReference type="STRING" id="91360.SAMN05660330_03155"/>
<dbReference type="InterPro" id="IPR023865">
    <property type="entry name" value="Aliphatic_acid_kinase_CS"/>
</dbReference>
<feature type="binding site" evidence="6">
    <location>
        <position position="95"/>
    </location>
    <ligand>
        <name>substrate</name>
    </ligand>
</feature>
<dbReference type="PROSITE" id="PS01075">
    <property type="entry name" value="ACETATE_KINASE_1"/>
    <property type="match status" value="1"/>
</dbReference>
<dbReference type="GO" id="GO:0005737">
    <property type="term" value="C:cytoplasm"/>
    <property type="evidence" value="ECO:0007669"/>
    <property type="project" value="UniProtKB-SubCell"/>
</dbReference>
<dbReference type="Proteomes" id="UP000199073">
    <property type="component" value="Unassembled WGS sequence"/>
</dbReference>
<dbReference type="GO" id="GO:0006083">
    <property type="term" value="P:acetate metabolic process"/>
    <property type="evidence" value="ECO:0007669"/>
    <property type="project" value="TreeGrafter"/>
</dbReference>
<keyword evidence="6" id="KW-0460">Magnesium</keyword>
<dbReference type="GO" id="GO:0008776">
    <property type="term" value="F:acetate kinase activity"/>
    <property type="evidence" value="ECO:0007669"/>
    <property type="project" value="UniProtKB-UniRule"/>
</dbReference>
<dbReference type="AlphaFoldDB" id="A0A1H0TM91"/>
<evidence type="ECO:0000256" key="2">
    <source>
        <dbReference type="ARBA" id="ARBA00022679"/>
    </source>
</evidence>
<evidence type="ECO:0000256" key="3">
    <source>
        <dbReference type="ARBA" id="ARBA00022741"/>
    </source>
</evidence>
<comment type="pathway">
    <text evidence="6">Metabolic intermediate biosynthesis; acetyl-CoA biosynthesis; acetyl-CoA from acetate: step 1/2.</text>
</comment>
<dbReference type="HAMAP" id="MF_00020">
    <property type="entry name" value="Acetate_kinase"/>
    <property type="match status" value="1"/>
</dbReference>
<feature type="binding site" evidence="6">
    <location>
        <begin position="286"/>
        <end position="288"/>
    </location>
    <ligand>
        <name>ATP</name>
        <dbReference type="ChEBI" id="CHEBI:30616"/>
    </ligand>
</feature>
<evidence type="ECO:0000256" key="6">
    <source>
        <dbReference type="HAMAP-Rule" id="MF_00020"/>
    </source>
</evidence>
<evidence type="ECO:0000256" key="1">
    <source>
        <dbReference type="ARBA" id="ARBA00008748"/>
    </source>
</evidence>
<dbReference type="GO" id="GO:0005524">
    <property type="term" value="F:ATP binding"/>
    <property type="evidence" value="ECO:0007669"/>
    <property type="project" value="UniProtKB-KW"/>
</dbReference>
<keyword evidence="5 6" id="KW-0067">ATP-binding</keyword>
<dbReference type="PROSITE" id="PS01076">
    <property type="entry name" value="ACETATE_KINASE_2"/>
    <property type="match status" value="1"/>
</dbReference>